<dbReference type="SUPFAM" id="SSF53383">
    <property type="entry name" value="PLP-dependent transferases"/>
    <property type="match status" value="1"/>
</dbReference>
<evidence type="ECO:0000256" key="6">
    <source>
        <dbReference type="RuleBase" id="RU000481"/>
    </source>
</evidence>
<dbReference type="PANTHER" id="PTHR46383:SF4">
    <property type="entry name" value="AMINOTRANSFERASE"/>
    <property type="match status" value="1"/>
</dbReference>
<dbReference type="InterPro" id="IPR015424">
    <property type="entry name" value="PyrdxlP-dep_Trfase"/>
</dbReference>
<evidence type="ECO:0000256" key="3">
    <source>
        <dbReference type="ARBA" id="ARBA00022576"/>
    </source>
</evidence>
<dbReference type="InterPro" id="IPR004839">
    <property type="entry name" value="Aminotransferase_I/II_large"/>
</dbReference>
<dbReference type="Gene3D" id="3.90.1150.10">
    <property type="entry name" value="Aspartate Aminotransferase, domain 1"/>
    <property type="match status" value="1"/>
</dbReference>
<dbReference type="GO" id="GO:0006520">
    <property type="term" value="P:amino acid metabolic process"/>
    <property type="evidence" value="ECO:0007669"/>
    <property type="project" value="InterPro"/>
</dbReference>
<dbReference type="PROSITE" id="PS00105">
    <property type="entry name" value="AA_TRANSFER_CLASS_1"/>
    <property type="match status" value="1"/>
</dbReference>
<dbReference type="AlphaFoldDB" id="A0AB39HPD1"/>
<evidence type="ECO:0000259" key="7">
    <source>
        <dbReference type="Pfam" id="PF00155"/>
    </source>
</evidence>
<dbReference type="FunFam" id="3.40.640.10:FF:000033">
    <property type="entry name" value="Aspartate aminotransferase"/>
    <property type="match status" value="1"/>
</dbReference>
<evidence type="ECO:0000313" key="8">
    <source>
        <dbReference type="EMBL" id="XDK31896.1"/>
    </source>
</evidence>
<dbReference type="GO" id="GO:0008483">
    <property type="term" value="F:transaminase activity"/>
    <property type="evidence" value="ECO:0007669"/>
    <property type="project" value="UniProtKB-KW"/>
</dbReference>
<dbReference type="InterPro" id="IPR015421">
    <property type="entry name" value="PyrdxlP-dep_Trfase_major"/>
</dbReference>
<keyword evidence="5" id="KW-0663">Pyridoxal phosphate</keyword>
<proteinExistence type="inferred from homology"/>
<gene>
    <name evidence="8" type="ORF">AB4Y30_12780</name>
</gene>
<evidence type="ECO:0000256" key="4">
    <source>
        <dbReference type="ARBA" id="ARBA00022679"/>
    </source>
</evidence>
<dbReference type="RefSeq" id="WP_368652620.1">
    <property type="nucleotide sequence ID" value="NZ_CP162599.1"/>
</dbReference>
<reference evidence="8" key="1">
    <citation type="submission" date="2024-07" db="EMBL/GenBank/DDBJ databases">
        <title>Halotolerant mesophilic bacterium Ornithinibacillus sp. 4-3, sp. nov., isolated from soil.</title>
        <authorList>
            <person name="Sidarenka A.V."/>
            <person name="Guliayeva D.E."/>
            <person name="Leanovich S.I."/>
            <person name="Hileuskaya K.S."/>
            <person name="Akhremchuk A.E."/>
            <person name="Sikolenko M.A."/>
            <person name="Valentovich L.N."/>
        </authorList>
    </citation>
    <scope>NUCLEOTIDE SEQUENCE</scope>
    <source>
        <strain evidence="8">4-3</strain>
    </source>
</reference>
<dbReference type="InterPro" id="IPR004838">
    <property type="entry name" value="NHTrfase_class1_PyrdxlP-BS"/>
</dbReference>
<dbReference type="PANTHER" id="PTHR46383">
    <property type="entry name" value="ASPARTATE AMINOTRANSFERASE"/>
    <property type="match status" value="1"/>
</dbReference>
<organism evidence="8">
    <name type="scientific">Ornithinibacillus sp. 4-3</name>
    <dbReference type="NCBI Taxonomy" id="3231488"/>
    <lineage>
        <taxon>Bacteria</taxon>
        <taxon>Bacillati</taxon>
        <taxon>Bacillota</taxon>
        <taxon>Bacilli</taxon>
        <taxon>Bacillales</taxon>
        <taxon>Bacillaceae</taxon>
        <taxon>Ornithinibacillus</taxon>
    </lineage>
</organism>
<dbReference type="EC" id="2.6.1.-" evidence="6"/>
<evidence type="ECO:0000256" key="2">
    <source>
        <dbReference type="ARBA" id="ARBA00007441"/>
    </source>
</evidence>
<dbReference type="EMBL" id="CP162599">
    <property type="protein sequence ID" value="XDK31896.1"/>
    <property type="molecule type" value="Genomic_DNA"/>
</dbReference>
<evidence type="ECO:0000256" key="1">
    <source>
        <dbReference type="ARBA" id="ARBA00001933"/>
    </source>
</evidence>
<keyword evidence="4 6" id="KW-0808">Transferase</keyword>
<dbReference type="GO" id="GO:0030170">
    <property type="term" value="F:pyridoxal phosphate binding"/>
    <property type="evidence" value="ECO:0007669"/>
    <property type="project" value="InterPro"/>
</dbReference>
<comment type="similarity">
    <text evidence="2 6">Belongs to the class-I pyridoxal-phosphate-dependent aminotransferase family.</text>
</comment>
<dbReference type="CDD" id="cd00609">
    <property type="entry name" value="AAT_like"/>
    <property type="match status" value="1"/>
</dbReference>
<dbReference type="Pfam" id="PF00155">
    <property type="entry name" value="Aminotran_1_2"/>
    <property type="match status" value="1"/>
</dbReference>
<keyword evidence="3 6" id="KW-0032">Aminotransferase</keyword>
<feature type="domain" description="Aminotransferase class I/classII large" evidence="7">
    <location>
        <begin position="29"/>
        <end position="376"/>
    </location>
</feature>
<evidence type="ECO:0000256" key="5">
    <source>
        <dbReference type="ARBA" id="ARBA00022898"/>
    </source>
</evidence>
<dbReference type="Gene3D" id="3.40.640.10">
    <property type="entry name" value="Type I PLP-dependent aspartate aminotransferase-like (Major domain)"/>
    <property type="match status" value="1"/>
</dbReference>
<name>A0AB39HPD1_9BACI</name>
<dbReference type="InterPro" id="IPR050596">
    <property type="entry name" value="AspAT/PAT-like"/>
</dbReference>
<protein>
    <recommendedName>
        <fullName evidence="6">Aminotransferase</fullName>
        <ecNumber evidence="6">2.6.1.-</ecNumber>
    </recommendedName>
</protein>
<comment type="cofactor">
    <cofactor evidence="1 6">
        <name>pyridoxal 5'-phosphate</name>
        <dbReference type="ChEBI" id="CHEBI:597326"/>
    </cofactor>
</comment>
<accession>A0AB39HPD1</accession>
<dbReference type="InterPro" id="IPR015422">
    <property type="entry name" value="PyrdxlP-dep_Trfase_small"/>
</dbReference>
<sequence length="392" mass="44008">MSLELNRRAANVKVPGTRQLANLLANDIDATNLTIGQPDFPTPERVQQAGIRAIQENKTSYSHNFGIIEARRAIASFFQDKYNVEYDPETEILITSGSSEGLDSVFRTILDEGDEVVIPAPAYMNYQAPIELNGAKAVFFDTSDTGFLPTAEKLEEMINENTKAVLFNYPTNPTGVTIPKEVMDELVEVLVKHDVYIVSDEIYSENVFGMEHHTFAAYPEIRDRLFLIHGLSKSHSMTGWRIGYVLAPAELLAYVSRIHAYNCVCANIPGQYAAVEALTNCREASEEMNKEYIKRRDYLYKALTEMGIESVLPNGAFYIFPSIKKFGMSSQEFTMRLLEEGGVAVLPGNNFTEYGEGFIRISYSYAMPELEKGMEKLKAFVEKLEKEASVEV</sequence>